<keyword evidence="5 8" id="KW-0812">Transmembrane</keyword>
<dbReference type="Pfam" id="PF02378">
    <property type="entry name" value="PTS_EIIC"/>
    <property type="match status" value="1"/>
</dbReference>
<keyword evidence="12" id="KW-1185">Reference proteome</keyword>
<keyword evidence="2" id="KW-0813">Transport</keyword>
<keyword evidence="3" id="KW-1003">Cell membrane</keyword>
<dbReference type="RefSeq" id="WP_007041102.1">
    <property type="nucleotide sequence ID" value="NZ_AFWT01000015.1"/>
</dbReference>
<dbReference type="SUPFAM" id="SSF141868">
    <property type="entry name" value="EAL domain-like"/>
    <property type="match status" value="1"/>
</dbReference>
<dbReference type="Gene3D" id="3.20.20.450">
    <property type="entry name" value="EAL domain"/>
    <property type="match status" value="1"/>
</dbReference>
<evidence type="ECO:0000313" key="12">
    <source>
        <dbReference type="Proteomes" id="UP000004200"/>
    </source>
</evidence>
<feature type="transmembrane region" description="Helical" evidence="8">
    <location>
        <begin position="303"/>
        <end position="323"/>
    </location>
</feature>
<evidence type="ECO:0000256" key="8">
    <source>
        <dbReference type="SAM" id="Phobius"/>
    </source>
</evidence>
<dbReference type="Pfam" id="PF00563">
    <property type="entry name" value="EAL"/>
    <property type="match status" value="1"/>
</dbReference>
<evidence type="ECO:0000313" key="11">
    <source>
        <dbReference type="EMBL" id="EGV31025.1"/>
    </source>
</evidence>
<keyword evidence="6 8" id="KW-1133">Transmembrane helix</keyword>
<dbReference type="CDD" id="cd01948">
    <property type="entry name" value="EAL"/>
    <property type="match status" value="1"/>
</dbReference>
<feature type="transmembrane region" description="Helical" evidence="8">
    <location>
        <begin position="44"/>
        <end position="61"/>
    </location>
</feature>
<dbReference type="InterPro" id="IPR004501">
    <property type="entry name" value="PTS_EIIC_3"/>
</dbReference>
<dbReference type="EMBL" id="AFWT01000015">
    <property type="protein sequence ID" value="EGV31025.1"/>
    <property type="molecule type" value="Genomic_DNA"/>
</dbReference>
<evidence type="ECO:0000256" key="2">
    <source>
        <dbReference type="ARBA" id="ARBA00022448"/>
    </source>
</evidence>
<dbReference type="PANTHER" id="PTHR33121:SF70">
    <property type="entry name" value="SIGNALING PROTEIN YKOW"/>
    <property type="match status" value="1"/>
</dbReference>
<dbReference type="PROSITE" id="PS50883">
    <property type="entry name" value="EAL"/>
    <property type="match status" value="1"/>
</dbReference>
<dbReference type="PATRIC" id="fig|765913.3.peg.2428"/>
<dbReference type="SMART" id="SM00052">
    <property type="entry name" value="EAL"/>
    <property type="match status" value="1"/>
</dbReference>
<evidence type="ECO:0000259" key="10">
    <source>
        <dbReference type="PROSITE" id="PS51105"/>
    </source>
</evidence>
<dbReference type="STRING" id="765913.ThidrDRAFT_2389"/>
<reference evidence="11 12" key="1">
    <citation type="submission" date="2011-06" db="EMBL/GenBank/DDBJ databases">
        <title>The draft genome of Thiorhodococcus drewsii AZ1.</title>
        <authorList>
            <consortium name="US DOE Joint Genome Institute (JGI-PGF)"/>
            <person name="Lucas S."/>
            <person name="Han J."/>
            <person name="Lapidus A."/>
            <person name="Cheng J.-F."/>
            <person name="Goodwin L."/>
            <person name="Pitluck S."/>
            <person name="Peters L."/>
            <person name="Land M.L."/>
            <person name="Hauser L."/>
            <person name="Vogl K."/>
            <person name="Liu Z."/>
            <person name="Imhoff J."/>
            <person name="Thiel V."/>
            <person name="Frigaard N.-U."/>
            <person name="Bryant D.A."/>
            <person name="Woyke T.J."/>
        </authorList>
    </citation>
    <scope>NUCLEOTIDE SEQUENCE [LARGE SCALE GENOMIC DNA]</scope>
    <source>
        <strain evidence="11 12">AZ1</strain>
    </source>
</reference>
<feature type="transmembrane region" description="Helical" evidence="8">
    <location>
        <begin position="332"/>
        <end position="356"/>
    </location>
</feature>
<dbReference type="GO" id="GO:0005886">
    <property type="term" value="C:plasma membrane"/>
    <property type="evidence" value="ECO:0007669"/>
    <property type="project" value="UniProtKB-SubCell"/>
</dbReference>
<evidence type="ECO:0000256" key="5">
    <source>
        <dbReference type="ARBA" id="ARBA00022692"/>
    </source>
</evidence>
<name>G2E276_9GAMM</name>
<comment type="subcellular location">
    <subcellularLocation>
        <location evidence="1">Cell membrane</location>
        <topology evidence="1">Multi-pass membrane protein</topology>
    </subcellularLocation>
</comment>
<dbReference type="InterPro" id="IPR050706">
    <property type="entry name" value="Cyclic-di-GMP_PDE-like"/>
</dbReference>
<evidence type="ECO:0000256" key="7">
    <source>
        <dbReference type="ARBA" id="ARBA00023136"/>
    </source>
</evidence>
<feature type="domain" description="PTS EIIC type-3" evidence="10">
    <location>
        <begin position="21"/>
        <end position="428"/>
    </location>
</feature>
<dbReference type="InterPro" id="IPR035919">
    <property type="entry name" value="EAL_sf"/>
</dbReference>
<feature type="domain" description="EAL" evidence="9">
    <location>
        <begin position="474"/>
        <end position="727"/>
    </location>
</feature>
<dbReference type="Proteomes" id="UP000004200">
    <property type="component" value="Unassembled WGS sequence"/>
</dbReference>
<dbReference type="OrthoDB" id="8553030at2"/>
<dbReference type="GO" id="GO:0008982">
    <property type="term" value="F:protein-N(PI)-phosphohistidine-sugar phosphotransferase activity"/>
    <property type="evidence" value="ECO:0007669"/>
    <property type="project" value="InterPro"/>
</dbReference>
<keyword evidence="4" id="KW-0762">Sugar transport</keyword>
<evidence type="ECO:0000256" key="6">
    <source>
        <dbReference type="ARBA" id="ARBA00022989"/>
    </source>
</evidence>
<dbReference type="GO" id="GO:0009401">
    <property type="term" value="P:phosphoenolpyruvate-dependent sugar phosphotransferase system"/>
    <property type="evidence" value="ECO:0007669"/>
    <property type="project" value="InterPro"/>
</dbReference>
<gene>
    <name evidence="11" type="ORF">ThidrDRAFT_2389</name>
</gene>
<dbReference type="GO" id="GO:0071111">
    <property type="term" value="F:cyclic-guanylate-specific phosphodiesterase activity"/>
    <property type="evidence" value="ECO:0007669"/>
    <property type="project" value="InterPro"/>
</dbReference>
<accession>G2E276</accession>
<evidence type="ECO:0000256" key="1">
    <source>
        <dbReference type="ARBA" id="ARBA00004651"/>
    </source>
</evidence>
<evidence type="ECO:0000259" key="9">
    <source>
        <dbReference type="PROSITE" id="PS50883"/>
    </source>
</evidence>
<protein>
    <submittedName>
        <fullName evidence="11">EAL domain protein</fullName>
    </submittedName>
</protein>
<dbReference type="InterPro" id="IPR003352">
    <property type="entry name" value="PTS_EIIC"/>
</dbReference>
<feature type="transmembrane region" description="Helical" evidence="8">
    <location>
        <begin position="151"/>
        <end position="174"/>
    </location>
</feature>
<dbReference type="eggNOG" id="COG2200">
    <property type="taxonomic scope" value="Bacteria"/>
</dbReference>
<dbReference type="AlphaFoldDB" id="G2E276"/>
<organism evidence="11 12">
    <name type="scientific">Thiorhodococcus drewsii AZ1</name>
    <dbReference type="NCBI Taxonomy" id="765913"/>
    <lineage>
        <taxon>Bacteria</taxon>
        <taxon>Pseudomonadati</taxon>
        <taxon>Pseudomonadota</taxon>
        <taxon>Gammaproteobacteria</taxon>
        <taxon>Chromatiales</taxon>
        <taxon>Chromatiaceae</taxon>
        <taxon>Thiorhodococcus</taxon>
    </lineage>
</organism>
<dbReference type="eggNOG" id="COG1455">
    <property type="taxonomic scope" value="Bacteria"/>
</dbReference>
<comment type="caution">
    <text evidence="11">The sequence shown here is derived from an EMBL/GenBank/DDBJ whole genome shotgun (WGS) entry which is preliminary data.</text>
</comment>
<feature type="transmembrane region" description="Helical" evidence="8">
    <location>
        <begin position="411"/>
        <end position="432"/>
    </location>
</feature>
<evidence type="ECO:0000256" key="4">
    <source>
        <dbReference type="ARBA" id="ARBA00022597"/>
    </source>
</evidence>
<feature type="transmembrane region" description="Helical" evidence="8">
    <location>
        <begin position="120"/>
        <end position="139"/>
    </location>
</feature>
<evidence type="ECO:0000256" key="3">
    <source>
        <dbReference type="ARBA" id="ARBA00022475"/>
    </source>
</evidence>
<feature type="transmembrane region" description="Helical" evidence="8">
    <location>
        <begin position="195"/>
        <end position="216"/>
    </location>
</feature>
<proteinExistence type="predicted"/>
<dbReference type="PROSITE" id="PS51105">
    <property type="entry name" value="PTS_EIIC_TYPE_3"/>
    <property type="match status" value="1"/>
</dbReference>
<sequence>MVENSLPAHRWARLPEAARESGRALLGLLTRAGDHPLLLSIQRGLALILPLIMIGAFATLARDIPWPSLHQMLDANLGPTWRVVCDNLIDGSSGIASLALLCTLAGTMTTLHNQTHARHFVSPIMTVVVVLSCFFVITAPSEPQNEGVRLLLNRGLLLSMVIATLGSWILLRLARIRLLRTPFRNVGSDPMIRDALALMPAGILTIALFAVLRGLLNVAELTSFDASLSEWLISPFVEMESNLGAGLAYAGLSQILWFFGAHGPNLLSAFETHLLIPADLANAAAVQLGETPSFIVTKSFIDAFARLGGSGSTLSIILAILVVSRDNGSRRLVVFALLPALCNVNEPLLFGIPLILNPSYLIPFIMTPLIQTLTAFVATALDLIPHTTHPPNWTTPILVSGFVTTGSPSGMAMQLFNLLLGTLIYIPFVRLADRVREQQGKRVMNALLRAAEGPEVGPGGIKCLDRPGEEGRLAKALGEDLDLALREGHELFLEYQPQIHIDGPRVHGVEALVRWEHPVYGRVPPPVIVAIAEDMRIIDRLGAFVLATACHLRSQWRGRVPDALVISVNASPQQLIDPAFERTVIDVLEDTKLAPALLELEITESTLLIPDAPALEALRRLRATGVRIAIDDFGMGHTSLRYLRELPIDTVKIDRSLAQGAPGGIDEYIIRSINDLSRSLGLFTIVEGVETDRQLQQCIALGCEAFQGYLFSRPLSADACFDFIAAA</sequence>
<dbReference type="PANTHER" id="PTHR33121">
    <property type="entry name" value="CYCLIC DI-GMP PHOSPHODIESTERASE PDEF"/>
    <property type="match status" value="1"/>
</dbReference>
<dbReference type="InterPro" id="IPR001633">
    <property type="entry name" value="EAL_dom"/>
</dbReference>
<keyword evidence="7 8" id="KW-0472">Membrane</keyword>